<sequence>SQCKGGGCLAHQLPNYQREAAHAAGSGPVGGTSMGTASLRTGHEGALPLLATRGSPYRRRFYTQVPPLWAAACSPLASVASCREIVYPCISNPYGKDEGGLASSSLVREGGE</sequence>
<dbReference type="EMBL" id="AMZH03009483">
    <property type="protein sequence ID" value="RRT56755.1"/>
    <property type="molecule type" value="Genomic_DNA"/>
</dbReference>
<reference evidence="1 2" key="1">
    <citation type="journal article" date="2014" name="Agronomy (Basel)">
        <title>A Draft Genome Sequence for Ensete ventricosum, the Drought-Tolerant Tree Against Hunger.</title>
        <authorList>
            <person name="Harrison J."/>
            <person name="Moore K.A."/>
            <person name="Paszkiewicz K."/>
            <person name="Jones T."/>
            <person name="Grant M."/>
            <person name="Ambacheew D."/>
            <person name="Muzemil S."/>
            <person name="Studholme D.J."/>
        </authorList>
    </citation>
    <scope>NUCLEOTIDE SEQUENCE [LARGE SCALE GENOMIC DNA]</scope>
</reference>
<dbReference type="Proteomes" id="UP000287651">
    <property type="component" value="Unassembled WGS sequence"/>
</dbReference>
<comment type="caution">
    <text evidence="1">The sequence shown here is derived from an EMBL/GenBank/DDBJ whole genome shotgun (WGS) entry which is preliminary data.</text>
</comment>
<accession>A0A426YYF7</accession>
<organism evidence="1 2">
    <name type="scientific">Ensete ventricosum</name>
    <name type="common">Abyssinian banana</name>
    <name type="synonym">Musa ensete</name>
    <dbReference type="NCBI Taxonomy" id="4639"/>
    <lineage>
        <taxon>Eukaryota</taxon>
        <taxon>Viridiplantae</taxon>
        <taxon>Streptophyta</taxon>
        <taxon>Embryophyta</taxon>
        <taxon>Tracheophyta</taxon>
        <taxon>Spermatophyta</taxon>
        <taxon>Magnoliopsida</taxon>
        <taxon>Liliopsida</taxon>
        <taxon>Zingiberales</taxon>
        <taxon>Musaceae</taxon>
        <taxon>Ensete</taxon>
    </lineage>
</organism>
<evidence type="ECO:0000313" key="2">
    <source>
        <dbReference type="Proteomes" id="UP000287651"/>
    </source>
</evidence>
<feature type="non-terminal residue" evidence="1">
    <location>
        <position position="1"/>
    </location>
</feature>
<dbReference type="AlphaFoldDB" id="A0A426YYF7"/>
<gene>
    <name evidence="1" type="ORF">B296_00024284</name>
</gene>
<evidence type="ECO:0000313" key="1">
    <source>
        <dbReference type="EMBL" id="RRT56755.1"/>
    </source>
</evidence>
<name>A0A426YYF7_ENSVE</name>
<protein>
    <submittedName>
        <fullName evidence="1">Uncharacterized protein</fullName>
    </submittedName>
</protein>
<proteinExistence type="predicted"/>